<protein>
    <recommendedName>
        <fullName evidence="3">LysM domain-containing protein</fullName>
    </recommendedName>
</protein>
<comment type="caution">
    <text evidence="1">The sequence shown here is derived from an EMBL/GenBank/DDBJ whole genome shotgun (WGS) entry which is preliminary data.</text>
</comment>
<dbReference type="Proteomes" id="UP000230093">
    <property type="component" value="Unassembled WGS sequence"/>
</dbReference>
<proteinExistence type="predicted"/>
<reference evidence="2" key="1">
    <citation type="submission" date="2017-09" db="EMBL/GenBank/DDBJ databases">
        <title>Depth-based differentiation of microbial function through sediment-hosted aquifers and enrichment of novel symbionts in the deep terrestrial subsurface.</title>
        <authorList>
            <person name="Probst A.J."/>
            <person name="Ladd B."/>
            <person name="Jarett J.K."/>
            <person name="Geller-Mcgrath D.E."/>
            <person name="Sieber C.M.K."/>
            <person name="Emerson J.B."/>
            <person name="Anantharaman K."/>
            <person name="Thomas B.C."/>
            <person name="Malmstrom R."/>
            <person name="Stieglmeier M."/>
            <person name="Klingl A."/>
            <person name="Woyke T."/>
            <person name="Ryan C.M."/>
            <person name="Banfield J.F."/>
        </authorList>
    </citation>
    <scope>NUCLEOTIDE SEQUENCE [LARGE SCALE GENOMIC DNA]</scope>
</reference>
<evidence type="ECO:0008006" key="3">
    <source>
        <dbReference type="Google" id="ProtNLM"/>
    </source>
</evidence>
<name>A0A2H0W8S0_9BACT</name>
<sequence>MALIEQESNINQPPVEFITPAFQEQLSEPKRLPTLLRNLIPLDALTQVLIDKTPFSGVEAADYLGRLNVPLVQVLEKRAQNLKNSEDTTGFQFSFINPSNEIIQVAVKMPLTPHGKVPEKVKKTLKALREYQQHPKKDRQQNIETAFFKAKEDPYSSQFDLRVWHSSLKELEQIKKLKEEINKDPNWKEANQALAGMSVPWLTAFLEKNPKIKKITKLVLAGLLAACSLRISTPEAVVTIPPTQEPAFTRPPIVPTETSLPRVNPVPQEWLYLYPFFQSKGDRACSEYSTNIADNGAGKVNEYWDPEAFGVKDNERKICYFVAYLKLYGVPEGAEIDFTPDWCPSKDCGGLQSEFRSLEGTPGYEEAPFAIGYPLPAEGGVLNINGREYRLNLKSGENVVSLAPPDHQKLLQARNIDVNKLWFIGQTVDVETNKVLTKEDTLIFKPQAEAIVNKLLGALNENVLSRKGLLWWTVGTDLNNEVVLTGQYYDQEGSLQALFYPDEENELQLLLSPEKGSKQVAMIYRKGKVYAFIGNEEIVREKNEWLAVSKAIGGAESPETPSKAEKDSVLDLPLYLPAVNEPIEYVAQRFGLTVSKITQVNPTLGKEVDPINGLRLPIQPVSVEELDLITIRNYGVTAYKVPTPEEIWAFLKQEGWEPTALTVDLIPVTWLLSDKVESLPKGWSFRQDPDHHRIIVYVSEKMDIHHLVHELCHEAKNTSDEDETWKCVFESVEKAKSRGE</sequence>
<evidence type="ECO:0000313" key="2">
    <source>
        <dbReference type="Proteomes" id="UP000230093"/>
    </source>
</evidence>
<organism evidence="1 2">
    <name type="scientific">Candidatus Beckwithbacteria bacterium CG10_big_fil_rev_8_21_14_0_10_34_10</name>
    <dbReference type="NCBI Taxonomy" id="1974495"/>
    <lineage>
        <taxon>Bacteria</taxon>
        <taxon>Candidatus Beckwithiibacteriota</taxon>
    </lineage>
</organism>
<gene>
    <name evidence="1" type="ORF">COT75_03540</name>
</gene>
<dbReference type="AlphaFoldDB" id="A0A2H0W8S0"/>
<dbReference type="EMBL" id="PEZT01000021">
    <property type="protein sequence ID" value="PIS09056.1"/>
    <property type="molecule type" value="Genomic_DNA"/>
</dbReference>
<accession>A0A2H0W8S0</accession>
<evidence type="ECO:0000313" key="1">
    <source>
        <dbReference type="EMBL" id="PIS09056.1"/>
    </source>
</evidence>